<reference evidence="2 3" key="1">
    <citation type="journal article" date="2023" name="IMA Fungus">
        <title>Comparative genomic study of the Penicillium genus elucidates a diverse pangenome and 15 lateral gene transfer events.</title>
        <authorList>
            <person name="Petersen C."/>
            <person name="Sorensen T."/>
            <person name="Nielsen M.R."/>
            <person name="Sondergaard T.E."/>
            <person name="Sorensen J.L."/>
            <person name="Fitzpatrick D.A."/>
            <person name="Frisvad J.C."/>
            <person name="Nielsen K.L."/>
        </authorList>
    </citation>
    <scope>NUCLEOTIDE SEQUENCE [LARGE SCALE GENOMIC DNA]</scope>
    <source>
        <strain evidence="2 3">IBT 35679</strain>
    </source>
</reference>
<keyword evidence="3" id="KW-1185">Reference proteome</keyword>
<protein>
    <submittedName>
        <fullName evidence="2">Uncharacterized protein</fullName>
    </submittedName>
</protein>
<gene>
    <name evidence="2" type="ORF">N7494_000361</name>
</gene>
<dbReference type="EMBL" id="JAQIZZ010000001">
    <property type="protein sequence ID" value="KAJ5556446.1"/>
    <property type="molecule type" value="Genomic_DNA"/>
</dbReference>
<dbReference type="Pfam" id="PF14441">
    <property type="entry name" value="OTT_1508_deam"/>
    <property type="match status" value="1"/>
</dbReference>
<evidence type="ECO:0000313" key="3">
    <source>
        <dbReference type="Proteomes" id="UP001220324"/>
    </source>
</evidence>
<dbReference type="PANTHER" id="PTHR42037">
    <property type="match status" value="1"/>
</dbReference>
<name>A0AAD6D5V9_9EURO</name>
<sequence>MNEDLSEASLMPHQPRKLRLLYEPLCLLYTLSQVRGDRIKPSEILQEEPGLTGPKGYRAFVDAIAYICAYRKEAGYVTAVALEETPNEIVILLAANNDIDNKVISLLEIVHRILSWVISNHTVRLGEKEGQKVLKFLVDCVLSLNAPKIFQYYQQVNRTVSLVMDRLRTESTLKVLRLRADLDSIIKLRAWFAANLSKDGIPLQESDMAILALSSYSDRELFKALHNHAGNAEQTRNFERLFKLLYKLGKHVAQCKRLILATIGLRSQLARGLRIETINGSPEKRITLMARTCNIQMISNRMFSVTAQRERFLRQLQQIYLEDDLDRVLSRDLCKSKTRVHAELLVLDHFEQTQGRFLFEQDRYIGCSKPACYLCHLFISCHPGHYATPPSHQKLYMSWRLPDIQASGSNAAIRYRDQQDILSRMTDTVRRNLRNDIATNAGRRMNHADSTAGGTSTIIDIESDLISSTANLSFEEFRETIDLQYRDDPDSRNSVVDPVFPPLSNSSSPVKTAQRLTVMMNPQSAA</sequence>
<evidence type="ECO:0000313" key="2">
    <source>
        <dbReference type="EMBL" id="KAJ5556446.1"/>
    </source>
</evidence>
<feature type="compositionally biased region" description="Polar residues" evidence="1">
    <location>
        <begin position="503"/>
        <end position="512"/>
    </location>
</feature>
<dbReference type="PANTHER" id="PTHR42037:SF1">
    <property type="match status" value="1"/>
</dbReference>
<accession>A0AAD6D5V9</accession>
<feature type="region of interest" description="Disordered" evidence="1">
    <location>
        <begin position="487"/>
        <end position="512"/>
    </location>
</feature>
<dbReference type="InterPro" id="IPR027796">
    <property type="entry name" value="OTT_1508_deam-like"/>
</dbReference>
<proteinExistence type="predicted"/>
<dbReference type="Proteomes" id="UP001220324">
    <property type="component" value="Unassembled WGS sequence"/>
</dbReference>
<organism evidence="2 3">
    <name type="scientific">Penicillium frequentans</name>
    <dbReference type="NCBI Taxonomy" id="3151616"/>
    <lineage>
        <taxon>Eukaryota</taxon>
        <taxon>Fungi</taxon>
        <taxon>Dikarya</taxon>
        <taxon>Ascomycota</taxon>
        <taxon>Pezizomycotina</taxon>
        <taxon>Eurotiomycetes</taxon>
        <taxon>Eurotiomycetidae</taxon>
        <taxon>Eurotiales</taxon>
        <taxon>Aspergillaceae</taxon>
        <taxon>Penicillium</taxon>
    </lineage>
</organism>
<dbReference type="AlphaFoldDB" id="A0AAD6D5V9"/>
<comment type="caution">
    <text evidence="2">The sequence shown here is derived from an EMBL/GenBank/DDBJ whole genome shotgun (WGS) entry which is preliminary data.</text>
</comment>
<evidence type="ECO:0000256" key="1">
    <source>
        <dbReference type="SAM" id="MobiDB-lite"/>
    </source>
</evidence>